<name>A0A9X2JH98_9BACT</name>
<evidence type="ECO:0000256" key="3">
    <source>
        <dbReference type="ARBA" id="ARBA00022801"/>
    </source>
</evidence>
<dbReference type="Gene3D" id="1.10.1330.10">
    <property type="entry name" value="Dockerin domain"/>
    <property type="match status" value="1"/>
</dbReference>
<dbReference type="GO" id="GO:0004553">
    <property type="term" value="F:hydrolase activity, hydrolyzing O-glycosyl compounds"/>
    <property type="evidence" value="ECO:0007669"/>
    <property type="project" value="InterPro"/>
</dbReference>
<gene>
    <name evidence="7" type="ORF">NG895_10895</name>
</gene>
<evidence type="ECO:0000259" key="5">
    <source>
        <dbReference type="Pfam" id="PF00413"/>
    </source>
</evidence>
<dbReference type="InterPro" id="IPR001818">
    <property type="entry name" value="Pept_M10_metallopeptidase"/>
</dbReference>
<dbReference type="InterPro" id="IPR002105">
    <property type="entry name" value="Dockerin_1_rpt"/>
</dbReference>
<evidence type="ECO:0000259" key="6">
    <source>
        <dbReference type="Pfam" id="PF04151"/>
    </source>
</evidence>
<dbReference type="InterPro" id="IPR036439">
    <property type="entry name" value="Dockerin_dom_sf"/>
</dbReference>
<evidence type="ECO:0000313" key="7">
    <source>
        <dbReference type="EMBL" id="MCO6044413.1"/>
    </source>
</evidence>
<keyword evidence="4" id="KW-0862">Zinc</keyword>
<evidence type="ECO:0000256" key="4">
    <source>
        <dbReference type="ARBA" id="ARBA00022833"/>
    </source>
</evidence>
<dbReference type="Pfam" id="PF04151">
    <property type="entry name" value="PPC"/>
    <property type="match status" value="1"/>
</dbReference>
<dbReference type="SUPFAM" id="SSF63446">
    <property type="entry name" value="Type I dockerin domain"/>
    <property type="match status" value="1"/>
</dbReference>
<dbReference type="Pfam" id="PF00404">
    <property type="entry name" value="Dockerin_1"/>
    <property type="match status" value="1"/>
</dbReference>
<evidence type="ECO:0000256" key="1">
    <source>
        <dbReference type="ARBA" id="ARBA00022670"/>
    </source>
</evidence>
<dbReference type="InterPro" id="IPR024079">
    <property type="entry name" value="MetalloPept_cat_dom_sf"/>
</dbReference>
<accession>A0A9X2JH98</accession>
<feature type="domain" description="Peptidase C-terminal archaeal/bacterial" evidence="6">
    <location>
        <begin position="282"/>
        <end position="371"/>
    </location>
</feature>
<keyword evidence="2" id="KW-0479">Metal-binding</keyword>
<keyword evidence="1" id="KW-0645">Protease</keyword>
<feature type="domain" description="Peptidase M10 metallopeptidase" evidence="5">
    <location>
        <begin position="150"/>
        <end position="229"/>
    </location>
</feature>
<dbReference type="GO" id="GO:0031012">
    <property type="term" value="C:extracellular matrix"/>
    <property type="evidence" value="ECO:0007669"/>
    <property type="project" value="InterPro"/>
</dbReference>
<organism evidence="7 8">
    <name type="scientific">Aeoliella straminimaris</name>
    <dbReference type="NCBI Taxonomy" id="2954799"/>
    <lineage>
        <taxon>Bacteria</taxon>
        <taxon>Pseudomonadati</taxon>
        <taxon>Planctomycetota</taxon>
        <taxon>Planctomycetia</taxon>
        <taxon>Pirellulales</taxon>
        <taxon>Lacipirellulaceae</taxon>
        <taxon>Aeoliella</taxon>
    </lineage>
</organism>
<proteinExistence type="predicted"/>
<dbReference type="Pfam" id="PF00413">
    <property type="entry name" value="Peptidase_M10"/>
    <property type="match status" value="1"/>
</dbReference>
<evidence type="ECO:0000313" key="8">
    <source>
        <dbReference type="Proteomes" id="UP001155241"/>
    </source>
</evidence>
<sequence>MNRPALPSPRCHRLLATCPIVVFAMLGGHWSCAANFQDIYRWAATAADGSPLSQGDATTLRWSIVDDGLHVDDTQSNLVAYLDGLYGAAAGNDYTQRPWFGILETQFDTIAAKTGLEFDYISDNGGAWGTDAAGAGEADIRVAGFDLLQSGQLGEAQRPSLGGDVLLDTNNTTFDNPTLLGSVFQHELGHSLGLLHVSVAGSTPLMTTTSYPLQGPQLDDLYALTRLYGDKFEKFGGNDLPANATTLGTLHSSEAIIVGGDADDLHIATEQSDFVTIDGASDVDYYRFEIPLASEVTTSLTPRGPTYNYTPEGLSQQSLEAAAMSDLRFRLLASDAQTPLATVDSAGIGAAERIGGFNLPSPGTYYVEVRGAQNFNQFYELNLQANQITPPSTPMVFRDSFNSDGNLNADVDSPERQGGGQVDTHYQYDAGLTPAGTPTVEIANGTLTLRGVQGTTDADSPSALALRNFGPQVSGERWLLSLNVHLGASTSSFDAAFALTLSDAWPTGEPLSDDADLTLLATSNNFYRIVEGGGNSSGEVVRQGIAAGPDYFIQVLVDETRAVPEMTVAINGDTLLLNERVTLSQLERYLGLHVLTGSGLAPMASVTAEVDNLSIAVVTDSVAGDFNLDGVVDLADYTLWRNQLGRQVLAGTQADGNANGQVDAADYAIWRSHFGTTSATTAVPAAVPEPTALLLAVLGVTIHALRNAAYRTLD</sequence>
<dbReference type="Gene3D" id="2.60.120.380">
    <property type="match status" value="1"/>
</dbReference>
<reference evidence="7" key="1">
    <citation type="submission" date="2022-06" db="EMBL/GenBank/DDBJ databases">
        <title>Aeoliella straminimaris, a novel planctomycete from sediments.</title>
        <authorList>
            <person name="Vitorino I.R."/>
            <person name="Lage O.M."/>
        </authorList>
    </citation>
    <scope>NUCLEOTIDE SEQUENCE</scope>
    <source>
        <strain evidence="7">ICT_H6.2</strain>
    </source>
</reference>
<evidence type="ECO:0000256" key="2">
    <source>
        <dbReference type="ARBA" id="ARBA00022723"/>
    </source>
</evidence>
<protein>
    <submittedName>
        <fullName evidence="7">Dockerin type I domain-containing protein</fullName>
    </submittedName>
</protein>
<dbReference type="RefSeq" id="WP_252852515.1">
    <property type="nucleotide sequence ID" value="NZ_JAMXLR010000036.1"/>
</dbReference>
<comment type="caution">
    <text evidence="7">The sequence shown here is derived from an EMBL/GenBank/DDBJ whole genome shotgun (WGS) entry which is preliminary data.</text>
</comment>
<keyword evidence="3" id="KW-0378">Hydrolase</keyword>
<dbReference type="SUPFAM" id="SSF55486">
    <property type="entry name" value="Metalloproteases ('zincins'), catalytic domain"/>
    <property type="match status" value="1"/>
</dbReference>
<dbReference type="AlphaFoldDB" id="A0A9X2JH98"/>
<dbReference type="EMBL" id="JAMXLR010000036">
    <property type="protein sequence ID" value="MCO6044413.1"/>
    <property type="molecule type" value="Genomic_DNA"/>
</dbReference>
<dbReference type="GO" id="GO:0006508">
    <property type="term" value="P:proteolysis"/>
    <property type="evidence" value="ECO:0007669"/>
    <property type="project" value="UniProtKB-KW"/>
</dbReference>
<dbReference type="GO" id="GO:0000272">
    <property type="term" value="P:polysaccharide catabolic process"/>
    <property type="evidence" value="ECO:0007669"/>
    <property type="project" value="InterPro"/>
</dbReference>
<dbReference type="GO" id="GO:0008270">
    <property type="term" value="F:zinc ion binding"/>
    <property type="evidence" value="ECO:0007669"/>
    <property type="project" value="InterPro"/>
</dbReference>
<dbReference type="GO" id="GO:0004222">
    <property type="term" value="F:metalloendopeptidase activity"/>
    <property type="evidence" value="ECO:0007669"/>
    <property type="project" value="InterPro"/>
</dbReference>
<dbReference type="Gene3D" id="3.40.390.10">
    <property type="entry name" value="Collagenase (Catalytic Domain)"/>
    <property type="match status" value="1"/>
</dbReference>
<dbReference type="InterPro" id="IPR007280">
    <property type="entry name" value="Peptidase_C_arc/bac"/>
</dbReference>
<dbReference type="Proteomes" id="UP001155241">
    <property type="component" value="Unassembled WGS sequence"/>
</dbReference>
<keyword evidence="8" id="KW-1185">Reference proteome</keyword>